<accession>A0A6L2KQS3</accession>
<evidence type="ECO:0000313" key="2">
    <source>
        <dbReference type="EMBL" id="GEU50972.1"/>
    </source>
</evidence>
<feature type="compositionally biased region" description="Acidic residues" evidence="1">
    <location>
        <begin position="112"/>
        <end position="121"/>
    </location>
</feature>
<gene>
    <name evidence="2" type="ORF">Tci_022950</name>
</gene>
<evidence type="ECO:0000256" key="1">
    <source>
        <dbReference type="SAM" id="MobiDB-lite"/>
    </source>
</evidence>
<feature type="region of interest" description="Disordered" evidence="1">
    <location>
        <begin position="104"/>
        <end position="128"/>
    </location>
</feature>
<sequence>MKVVQAYDATNNELHIPPLQAPIAPPTILPPSPVLSLAPMFNYRDFLPPEKISPKDTETSESPTPVSPSSSMGSSSPVRSTTPPPDYLFDKSIFAELDNSLWIIPRPLGGEPDPEEPSESDAYDHLWK</sequence>
<protein>
    <submittedName>
        <fullName evidence="2">Uncharacterized protein</fullName>
    </submittedName>
</protein>
<proteinExistence type="predicted"/>
<feature type="compositionally biased region" description="Low complexity" evidence="1">
    <location>
        <begin position="60"/>
        <end position="81"/>
    </location>
</feature>
<name>A0A6L2KQS3_TANCI</name>
<reference evidence="2" key="1">
    <citation type="journal article" date="2019" name="Sci. Rep.">
        <title>Draft genome of Tanacetum cinerariifolium, the natural source of mosquito coil.</title>
        <authorList>
            <person name="Yamashiro T."/>
            <person name="Shiraishi A."/>
            <person name="Satake H."/>
            <person name="Nakayama K."/>
        </authorList>
    </citation>
    <scope>NUCLEOTIDE SEQUENCE</scope>
</reference>
<dbReference type="AlphaFoldDB" id="A0A6L2KQS3"/>
<organism evidence="2">
    <name type="scientific">Tanacetum cinerariifolium</name>
    <name type="common">Dalmatian daisy</name>
    <name type="synonym">Chrysanthemum cinerariifolium</name>
    <dbReference type="NCBI Taxonomy" id="118510"/>
    <lineage>
        <taxon>Eukaryota</taxon>
        <taxon>Viridiplantae</taxon>
        <taxon>Streptophyta</taxon>
        <taxon>Embryophyta</taxon>
        <taxon>Tracheophyta</taxon>
        <taxon>Spermatophyta</taxon>
        <taxon>Magnoliopsida</taxon>
        <taxon>eudicotyledons</taxon>
        <taxon>Gunneridae</taxon>
        <taxon>Pentapetalae</taxon>
        <taxon>asterids</taxon>
        <taxon>campanulids</taxon>
        <taxon>Asterales</taxon>
        <taxon>Asteraceae</taxon>
        <taxon>Asteroideae</taxon>
        <taxon>Anthemideae</taxon>
        <taxon>Anthemidinae</taxon>
        <taxon>Tanacetum</taxon>
    </lineage>
</organism>
<comment type="caution">
    <text evidence="2">The sequence shown here is derived from an EMBL/GenBank/DDBJ whole genome shotgun (WGS) entry which is preliminary data.</text>
</comment>
<feature type="region of interest" description="Disordered" evidence="1">
    <location>
        <begin position="48"/>
        <end position="85"/>
    </location>
</feature>
<dbReference type="EMBL" id="BKCJ010002794">
    <property type="protein sequence ID" value="GEU50972.1"/>
    <property type="molecule type" value="Genomic_DNA"/>
</dbReference>